<dbReference type="EMBL" id="JAGMWT010000027">
    <property type="protein sequence ID" value="KAH7110534.1"/>
    <property type="molecule type" value="Genomic_DNA"/>
</dbReference>
<accession>A0A9P9D151</accession>
<reference evidence="2" key="1">
    <citation type="journal article" date="2021" name="Nat. Commun.">
        <title>Genetic determinants of endophytism in the Arabidopsis root mycobiome.</title>
        <authorList>
            <person name="Mesny F."/>
            <person name="Miyauchi S."/>
            <person name="Thiergart T."/>
            <person name="Pickel B."/>
            <person name="Atanasova L."/>
            <person name="Karlsson M."/>
            <person name="Huettel B."/>
            <person name="Barry K.W."/>
            <person name="Haridas S."/>
            <person name="Chen C."/>
            <person name="Bauer D."/>
            <person name="Andreopoulos W."/>
            <person name="Pangilinan J."/>
            <person name="LaButti K."/>
            <person name="Riley R."/>
            <person name="Lipzen A."/>
            <person name="Clum A."/>
            <person name="Drula E."/>
            <person name="Henrissat B."/>
            <person name="Kohler A."/>
            <person name="Grigoriev I.V."/>
            <person name="Martin F.M."/>
            <person name="Hacquard S."/>
        </authorList>
    </citation>
    <scope>NUCLEOTIDE SEQUENCE</scope>
    <source>
        <strain evidence="2">MPI-CAGE-CH-0243</strain>
    </source>
</reference>
<evidence type="ECO:0000313" key="2">
    <source>
        <dbReference type="EMBL" id="KAH7110534.1"/>
    </source>
</evidence>
<dbReference type="AlphaFoldDB" id="A0A9P9D151"/>
<dbReference type="Proteomes" id="UP000700596">
    <property type="component" value="Unassembled WGS sequence"/>
</dbReference>
<comment type="caution">
    <text evidence="2">The sequence shown here is derived from an EMBL/GenBank/DDBJ whole genome shotgun (WGS) entry which is preliminary data.</text>
</comment>
<protein>
    <recommendedName>
        <fullName evidence="1">CorA-like transporter domain-containing protein</fullName>
    </recommendedName>
</protein>
<proteinExistence type="predicted"/>
<feature type="domain" description="CorA-like transporter" evidence="1">
    <location>
        <begin position="6"/>
        <end position="263"/>
    </location>
</feature>
<keyword evidence="3" id="KW-1185">Reference proteome</keyword>
<evidence type="ECO:0000313" key="3">
    <source>
        <dbReference type="Proteomes" id="UP000700596"/>
    </source>
</evidence>
<dbReference type="OrthoDB" id="5396681at2759"/>
<name>A0A9P9D151_9PLEO</name>
<sequence length="471" mass="54201">MRTQAAVSNSYETFWNRLNRQAQDLFVENKTHSIVECLHYHNNSDEESVTDATIKSKRQTCLYTSFSDINTLNLALNASGHARSISAPKRTHLFFISQTTSWSRLRITPDMFNRLVQFCNVLEEFSTYVLRFGRKVRDSPETSIASHLRLHTSGGLFVGYEICYNIKHFELHGRELKDPWSCRHAAFYQRYSFSQQSSTWIIIQGPSKIKSFIEQSVPAQASDLSTLHEHPLYMHIQIIRMLERNWTSYLITLEEQRRKTNEKILFLGPCQPSVDLQDVHNIHNIQAKLRTAITIIEGTASVINTVVNLCNILQDHENQISPPAFSSLVNVELKQLLSTFQCHMRTASKILQFSEDDKVMILTIIAHRHDDAIREHAGSLDSFTARASVQSERRTEIASKALLESSILRIATLITVFYLPFNLTAALFNTNLIIFQENGSLKNIGLWVECEAKKRLQKIDRRQIQRDIENC</sequence>
<gene>
    <name evidence="2" type="ORF">B0J11DRAFT_620056</name>
</gene>
<organism evidence="2 3">
    <name type="scientific">Dendryphion nanum</name>
    <dbReference type="NCBI Taxonomy" id="256645"/>
    <lineage>
        <taxon>Eukaryota</taxon>
        <taxon>Fungi</taxon>
        <taxon>Dikarya</taxon>
        <taxon>Ascomycota</taxon>
        <taxon>Pezizomycotina</taxon>
        <taxon>Dothideomycetes</taxon>
        <taxon>Pleosporomycetidae</taxon>
        <taxon>Pleosporales</taxon>
        <taxon>Torulaceae</taxon>
        <taxon>Dendryphion</taxon>
    </lineage>
</organism>
<dbReference type="Pfam" id="PF26616">
    <property type="entry name" value="CorA-like"/>
    <property type="match status" value="1"/>
</dbReference>
<dbReference type="InterPro" id="IPR058257">
    <property type="entry name" value="CorA-like_dom"/>
</dbReference>
<evidence type="ECO:0000259" key="1">
    <source>
        <dbReference type="Pfam" id="PF26616"/>
    </source>
</evidence>